<feature type="transmembrane region" description="Helical" evidence="5">
    <location>
        <begin position="72"/>
        <end position="92"/>
    </location>
</feature>
<accession>A0A7W4IE71</accession>
<comment type="caution">
    <text evidence="7">The sequence shown here is derived from an EMBL/GenBank/DDBJ whole genome shotgun (WGS) entry which is preliminary data.</text>
</comment>
<reference evidence="7 8" key="1">
    <citation type="submission" date="2020-04" db="EMBL/GenBank/DDBJ databases">
        <title>Description of novel Gluconacetobacter.</title>
        <authorList>
            <person name="Sombolestani A."/>
        </authorList>
    </citation>
    <scope>NUCLEOTIDE SEQUENCE [LARGE SCALE GENOMIC DNA]</scope>
    <source>
        <strain evidence="7 8">LMG 19747</strain>
    </source>
</reference>
<evidence type="ECO:0000256" key="3">
    <source>
        <dbReference type="ARBA" id="ARBA00022989"/>
    </source>
</evidence>
<proteinExistence type="predicted"/>
<dbReference type="AlphaFoldDB" id="A0A7W4IE71"/>
<evidence type="ECO:0000256" key="2">
    <source>
        <dbReference type="ARBA" id="ARBA00022692"/>
    </source>
</evidence>
<gene>
    <name evidence="7" type="ORF">HLH48_13990</name>
</gene>
<dbReference type="Proteomes" id="UP000589085">
    <property type="component" value="Unassembled WGS sequence"/>
</dbReference>
<keyword evidence="3 5" id="KW-1133">Transmembrane helix</keyword>
<dbReference type="EMBL" id="JABEQJ010000018">
    <property type="protein sequence ID" value="MBB2161266.1"/>
    <property type="molecule type" value="Genomic_DNA"/>
</dbReference>
<dbReference type="Gene3D" id="1.10.3720.10">
    <property type="entry name" value="MetI-like"/>
    <property type="match status" value="1"/>
</dbReference>
<evidence type="ECO:0000256" key="5">
    <source>
        <dbReference type="SAM" id="Phobius"/>
    </source>
</evidence>
<feature type="transmembrane region" description="Helical" evidence="5">
    <location>
        <begin position="120"/>
        <end position="146"/>
    </location>
</feature>
<comment type="subcellular location">
    <subcellularLocation>
        <location evidence="1">Cell membrane</location>
        <topology evidence="1">Multi-pass membrane protein</topology>
    </subcellularLocation>
</comment>
<evidence type="ECO:0000313" key="8">
    <source>
        <dbReference type="Proteomes" id="UP000589085"/>
    </source>
</evidence>
<keyword evidence="4 5" id="KW-0472">Membrane</keyword>
<evidence type="ECO:0000313" key="7">
    <source>
        <dbReference type="EMBL" id="MBB2161266.1"/>
    </source>
</evidence>
<keyword evidence="2 5" id="KW-0812">Transmembrane</keyword>
<feature type="transmembrane region" description="Helical" evidence="5">
    <location>
        <begin position="12"/>
        <end position="33"/>
    </location>
</feature>
<protein>
    <recommendedName>
        <fullName evidence="6">ABC transmembrane type-1 domain-containing protein</fullName>
    </recommendedName>
</protein>
<evidence type="ECO:0000256" key="1">
    <source>
        <dbReference type="ARBA" id="ARBA00004651"/>
    </source>
</evidence>
<dbReference type="GO" id="GO:0005886">
    <property type="term" value="C:plasma membrane"/>
    <property type="evidence" value="ECO:0007669"/>
    <property type="project" value="UniProtKB-SubCell"/>
</dbReference>
<name>A0A7W4IE71_9PROT</name>
<organism evidence="7 8">
    <name type="scientific">Gluconacetobacter sacchari</name>
    <dbReference type="NCBI Taxonomy" id="92759"/>
    <lineage>
        <taxon>Bacteria</taxon>
        <taxon>Pseudomonadati</taxon>
        <taxon>Pseudomonadota</taxon>
        <taxon>Alphaproteobacteria</taxon>
        <taxon>Acetobacterales</taxon>
        <taxon>Acetobacteraceae</taxon>
        <taxon>Gluconacetobacter</taxon>
    </lineage>
</organism>
<dbReference type="InterPro" id="IPR035906">
    <property type="entry name" value="MetI-like_sf"/>
</dbReference>
<evidence type="ECO:0000256" key="4">
    <source>
        <dbReference type="ARBA" id="ARBA00023136"/>
    </source>
</evidence>
<feature type="transmembrane region" description="Helical" evidence="5">
    <location>
        <begin position="45"/>
        <end position="66"/>
    </location>
</feature>
<dbReference type="PROSITE" id="PS50928">
    <property type="entry name" value="ABC_TM1"/>
    <property type="match status" value="1"/>
</dbReference>
<dbReference type="GO" id="GO:0055085">
    <property type="term" value="P:transmembrane transport"/>
    <property type="evidence" value="ECO:0007669"/>
    <property type="project" value="InterPro"/>
</dbReference>
<sequence length="148" mass="14586">MNGPPAGCAPVLAVTLLVQGVAAAMACGFGLLMRTRPMGRRVLSGATVCALALAIPGWMGAVALAGPWRGGGMASVVIQAVCVVPLVLLPLLRGLDRLPPGLARTARGLGAGRGARLRGLWLPLLGPAVLAAAALAVAGAVMVGVLDG</sequence>
<feature type="domain" description="ABC transmembrane type-1" evidence="6">
    <location>
        <begin position="12"/>
        <end position="148"/>
    </location>
</feature>
<dbReference type="RefSeq" id="WP_182998096.1">
    <property type="nucleotide sequence ID" value="NZ_JABEQJ010000018.1"/>
</dbReference>
<dbReference type="SUPFAM" id="SSF161098">
    <property type="entry name" value="MetI-like"/>
    <property type="match status" value="1"/>
</dbReference>
<evidence type="ECO:0000259" key="6">
    <source>
        <dbReference type="PROSITE" id="PS50928"/>
    </source>
</evidence>
<dbReference type="InterPro" id="IPR000515">
    <property type="entry name" value="MetI-like"/>
</dbReference>